<dbReference type="InterPro" id="IPR036859">
    <property type="entry name" value="CAP-Gly_dom_sf"/>
</dbReference>
<feature type="compositionally biased region" description="Low complexity" evidence="3">
    <location>
        <begin position="305"/>
        <end position="323"/>
    </location>
</feature>
<feature type="region of interest" description="Disordered" evidence="3">
    <location>
        <begin position="1"/>
        <end position="41"/>
    </location>
</feature>
<feature type="compositionally biased region" description="Polar residues" evidence="3">
    <location>
        <begin position="950"/>
        <end position="964"/>
    </location>
</feature>
<evidence type="ECO:0000256" key="2">
    <source>
        <dbReference type="SAM" id="Coils"/>
    </source>
</evidence>
<dbReference type="SMART" id="SM01052">
    <property type="entry name" value="CAP_GLY"/>
    <property type="match status" value="1"/>
</dbReference>
<feature type="region of interest" description="Disordered" evidence="3">
    <location>
        <begin position="1481"/>
        <end position="1546"/>
    </location>
</feature>
<name>A0A6L2Q2J6_COPFO</name>
<feature type="compositionally biased region" description="Polar residues" evidence="3">
    <location>
        <begin position="1488"/>
        <end position="1519"/>
    </location>
</feature>
<dbReference type="GO" id="GO:0005737">
    <property type="term" value="C:cytoplasm"/>
    <property type="evidence" value="ECO:0007669"/>
    <property type="project" value="TreeGrafter"/>
</dbReference>
<dbReference type="Pfam" id="PF01302">
    <property type="entry name" value="CAP_GLY"/>
    <property type="match status" value="1"/>
</dbReference>
<evidence type="ECO:0000313" key="5">
    <source>
        <dbReference type="EMBL" id="GFG38966.1"/>
    </source>
</evidence>
<feature type="compositionally biased region" description="Polar residues" evidence="3">
    <location>
        <begin position="1052"/>
        <end position="1061"/>
    </location>
</feature>
<feature type="coiled-coil region" evidence="2">
    <location>
        <begin position="1376"/>
        <end position="1420"/>
    </location>
</feature>
<dbReference type="OrthoDB" id="8184280at2759"/>
<dbReference type="GO" id="GO:0008017">
    <property type="term" value="F:microtubule binding"/>
    <property type="evidence" value="ECO:0007669"/>
    <property type="project" value="TreeGrafter"/>
</dbReference>
<feature type="region of interest" description="Disordered" evidence="3">
    <location>
        <begin position="911"/>
        <end position="970"/>
    </location>
</feature>
<dbReference type="PROSITE" id="PS50245">
    <property type="entry name" value="CAP_GLY_2"/>
    <property type="match status" value="1"/>
</dbReference>
<feature type="compositionally biased region" description="Basic and acidic residues" evidence="3">
    <location>
        <begin position="1064"/>
        <end position="1073"/>
    </location>
</feature>
<feature type="compositionally biased region" description="Polar residues" evidence="3">
    <location>
        <begin position="1734"/>
        <end position="1743"/>
    </location>
</feature>
<keyword evidence="6" id="KW-1185">Reference proteome</keyword>
<feature type="compositionally biased region" description="Low complexity" evidence="3">
    <location>
        <begin position="1759"/>
        <end position="1771"/>
    </location>
</feature>
<feature type="compositionally biased region" description="Low complexity" evidence="3">
    <location>
        <begin position="384"/>
        <end position="401"/>
    </location>
</feature>
<feature type="compositionally biased region" description="Acidic residues" evidence="3">
    <location>
        <begin position="1844"/>
        <end position="1854"/>
    </location>
</feature>
<feature type="region of interest" description="Disordered" evidence="3">
    <location>
        <begin position="780"/>
        <end position="875"/>
    </location>
</feature>
<gene>
    <name evidence="5" type="ORF">Cfor_12571</name>
</gene>
<feature type="compositionally biased region" description="Low complexity" evidence="3">
    <location>
        <begin position="523"/>
        <end position="546"/>
    </location>
</feature>
<evidence type="ECO:0000256" key="1">
    <source>
        <dbReference type="ARBA" id="ARBA00023054"/>
    </source>
</evidence>
<dbReference type="InterPro" id="IPR051293">
    <property type="entry name" value="MTUS1/CCDC69"/>
</dbReference>
<feature type="compositionally biased region" description="Polar residues" evidence="3">
    <location>
        <begin position="699"/>
        <end position="712"/>
    </location>
</feature>
<feature type="compositionally biased region" description="Low complexity" evidence="3">
    <location>
        <begin position="1012"/>
        <end position="1025"/>
    </location>
</feature>
<dbReference type="InterPro" id="IPR000938">
    <property type="entry name" value="CAP-Gly_domain"/>
</dbReference>
<feature type="region of interest" description="Disordered" evidence="3">
    <location>
        <begin position="665"/>
        <end position="685"/>
    </location>
</feature>
<feature type="coiled-coil region" evidence="2">
    <location>
        <begin position="1254"/>
        <end position="1281"/>
    </location>
</feature>
<keyword evidence="1 2" id="KW-0175">Coiled coil</keyword>
<comment type="caution">
    <text evidence="5">The sequence shown here is derived from an EMBL/GenBank/DDBJ whole genome shotgun (WGS) entry which is preliminary data.</text>
</comment>
<feature type="region of interest" description="Disordered" evidence="3">
    <location>
        <begin position="985"/>
        <end position="1109"/>
    </location>
</feature>
<evidence type="ECO:0000313" key="6">
    <source>
        <dbReference type="Proteomes" id="UP000502823"/>
    </source>
</evidence>
<feature type="domain" description="CAP-Gly" evidence="4">
    <location>
        <begin position="142"/>
        <end position="184"/>
    </location>
</feature>
<dbReference type="InParanoid" id="A0A6L2Q2J6"/>
<feature type="compositionally biased region" description="Polar residues" evidence="3">
    <location>
        <begin position="923"/>
        <end position="934"/>
    </location>
</feature>
<dbReference type="PANTHER" id="PTHR24200">
    <property type="entry name" value="TOUCAN, ISOFORM A"/>
    <property type="match status" value="1"/>
</dbReference>
<dbReference type="PANTHER" id="PTHR24200:SF11">
    <property type="entry name" value="TOUCAN, ISOFORM A"/>
    <property type="match status" value="1"/>
</dbReference>
<feature type="compositionally biased region" description="Basic and acidic residues" evidence="3">
    <location>
        <begin position="670"/>
        <end position="685"/>
    </location>
</feature>
<dbReference type="FunCoup" id="A0A6L2Q2J6">
    <property type="interactions" value="27"/>
</dbReference>
<protein>
    <recommendedName>
        <fullName evidence="4">CAP-Gly domain-containing protein</fullName>
    </recommendedName>
</protein>
<sequence length="1964" mass="212489">VPADSRIPVFRKQPAAPAQSHARSGFSLRPNNDKTSKRPSSLFELFGRNKVGAVPAKPMSVESTTASLVSATRNGAQSETSCTAASKIKPENGKNVRTSEEARCEPVVGEQDVNTTGTVTAAHVGHRVCVSGSKVGILRYYGEINLARGLFCGVELDEPAGLNDGSVQGVRYFTCRPQHGIIAPVGIVRPLPQQPPDIGLKTSVDVSLDESGPFSLLDDITMEQMEDHVQSQQSTTSTPTPSSVTGNAVLWESWGQHHSFSATSLVLSHSQLQSQSSQQLSKQNSLELDENVEIAMSEQSSPVGSQQRHQLQHQSQLAQQLSKQSSFELDESLGILTPDQMTDFTVCVDRTAMGRTPSFDDMGVFLLGDLKSDNVEDFLPDCLPSESDGPSSSNYPSSEFPQLPDDALDSIFQATEKVASAERFVTSQVENVSVPELDLLSNDLVMPNQPQIMPKTVFCVSDDLSENICPMVSKSSDGDFRVGQDISDRTLSPEDLPMDTSFQEVMGESLQKVETASESCHDTAGPSGATSTGTSSRSSAAPLAPSSFVTSVTSITSLDNGYQGDGEWSRPGSRGADHSPTNHRVVKLKTPVADPMTDSDFFTESDADTHDDLGAGSGRGDRRAQVIDGTLYGTNLHAGGTVFLGQQHQRCPSFTASINEEMESSGVYSDLERRPEDAVSDGKEVHTVDQTAAEGNFSPDGSTKTISSHSEQSQIKEQSLAFTAIIQKTVSDSIGDLPTGGVDANDFLTGNNTKNQQDLMVLIPAPVAAESMDVPLDRLTHNTEVPPPVAGSMKSASPTSSPILNTSTCNNSSKGDNPHQSKKYKVPKKNVVSKVKAMMESSSAISGRQNTEDENQENRRPTCSPSKSHRKSVGRWDAVMNKIAQGQAEQKMKPRNLKEVKSKVFANITLSPGEGASRRTRKTNSSSLGPSVSLRTLKENSPLKAKSCRSRTSQQQEAPENGTTSLNSSLHSSISDVSVCQSHALGKASTKSSSSLRSSKKRDAGRSASPLSDVSTSHVTSRSSRQPLQKNGSSVTAVVDMKTPAARKQASRRITANSGQKPTPLRDHNRQEQADGGLFKSGGEAPPSSKPGEVPVTSPKPAPQPQPTPVEILLPQLRHNSSGFEALGVLVQRVNWSCIIMGYEGFELNKIYWSKLFSYLTLFQTDNELDAFSTPRLQKDLENMKTEWLKCKLKLEEAEVSYQRMEENLKQENVLCHQKIEELGTAQRCELAARDTKHSCEIAELVARHEAELCDFEKRLKEQLEEMKGRYEAELSRADQKHAEKLEGVIADGNMHLEKVQHEHASLVARLQADAFQTETELRHRLATVEEEYSALKVQSRKLMESMQKDKDTKLQVTAGRCKELQDEVESLRTVLDLRHKELQELRKQNAFLTREAEELPLALQRVAALEAKVEDLQVQLKVKTSIERQLSQDNRLLLESFHQESKQSKRLSLHNEELQWKLKQNFEVALAALSGGSVSSSVTASLQTPPTNGRRSVHNSAQSLTDTDTSVAGNQLFTSRIPPCSSPAGRSYNSSGSDLSADPATGGCSVLAEDIEMSPPASPKVKAVVEKSDSVSWVVEMDETPEALLSRLVRRAGSFRGTVPPIASVTSPARAKTLPPPKRQRHKASSLCLSSSATAIARPLAGSQSINVPLTSSLRFRSRSISTDSVEDMELDCGSWNARTSTPLCNSYRDGGCEDDMVLIINNNESCLKHCGADVYGDDDSQNVSSVIHNLSGVSNGTTKRETSNYSNEEDSPSKSSGSCGSSDGSQQDHDHLCFQSRKQISGNLTDQSAAADSLDLGDPEILNLPPLPGSTNGDLSFLAAQSLPAPKESAGEAMISEETSEDENDNADEINTSSDEHSCSEDEETSSSSGSSSDLRPVASRGLTVHGTGEIEHGYGSQKQEEEEGVGRVTEVTAGQENVSTVGDVHQYQVLMSQSATDTTMDLSWSENIELMPCESDG</sequence>
<feature type="non-terminal residue" evidence="5">
    <location>
        <position position="1"/>
    </location>
</feature>
<feature type="region of interest" description="Disordered" evidence="3">
    <location>
        <begin position="296"/>
        <end position="323"/>
    </location>
</feature>
<dbReference type="Gene3D" id="2.30.30.190">
    <property type="entry name" value="CAP Gly-rich-like domain"/>
    <property type="match status" value="1"/>
</dbReference>
<feature type="coiled-coil region" evidence="2">
    <location>
        <begin position="1195"/>
        <end position="1222"/>
    </location>
</feature>
<proteinExistence type="predicted"/>
<dbReference type="Proteomes" id="UP000502823">
    <property type="component" value="Unassembled WGS sequence"/>
</dbReference>
<dbReference type="EMBL" id="BLKM01000839">
    <property type="protein sequence ID" value="GFG38966.1"/>
    <property type="molecule type" value="Genomic_DNA"/>
</dbReference>
<dbReference type="GO" id="GO:0005634">
    <property type="term" value="C:nucleus"/>
    <property type="evidence" value="ECO:0007669"/>
    <property type="project" value="TreeGrafter"/>
</dbReference>
<feature type="region of interest" description="Disordered" evidence="3">
    <location>
        <begin position="559"/>
        <end position="621"/>
    </location>
</feature>
<feature type="region of interest" description="Disordered" evidence="3">
    <location>
        <begin position="693"/>
        <end position="712"/>
    </location>
</feature>
<feature type="region of interest" description="Disordered" evidence="3">
    <location>
        <begin position="1606"/>
        <end position="1630"/>
    </location>
</feature>
<feature type="region of interest" description="Disordered" evidence="3">
    <location>
        <begin position="1831"/>
        <end position="1914"/>
    </location>
</feature>
<feature type="compositionally biased region" description="Basic and acidic residues" evidence="3">
    <location>
        <begin position="607"/>
        <end position="621"/>
    </location>
</feature>
<feature type="region of interest" description="Disordered" evidence="3">
    <location>
        <begin position="509"/>
        <end position="546"/>
    </location>
</feature>
<feature type="compositionally biased region" description="Polar residues" evidence="3">
    <location>
        <begin position="1026"/>
        <end position="1036"/>
    </location>
</feature>
<evidence type="ECO:0000259" key="4">
    <source>
        <dbReference type="PROSITE" id="PS50245"/>
    </source>
</evidence>
<organism evidence="5 6">
    <name type="scientific">Coptotermes formosanus</name>
    <name type="common">Formosan subterranean termite</name>
    <dbReference type="NCBI Taxonomy" id="36987"/>
    <lineage>
        <taxon>Eukaryota</taxon>
        <taxon>Metazoa</taxon>
        <taxon>Ecdysozoa</taxon>
        <taxon>Arthropoda</taxon>
        <taxon>Hexapoda</taxon>
        <taxon>Insecta</taxon>
        <taxon>Pterygota</taxon>
        <taxon>Neoptera</taxon>
        <taxon>Polyneoptera</taxon>
        <taxon>Dictyoptera</taxon>
        <taxon>Blattodea</taxon>
        <taxon>Blattoidea</taxon>
        <taxon>Termitoidae</taxon>
        <taxon>Rhinotermitidae</taxon>
        <taxon>Coptotermes</taxon>
    </lineage>
</organism>
<feature type="compositionally biased region" description="Low complexity" evidence="3">
    <location>
        <begin position="987"/>
        <end position="997"/>
    </location>
</feature>
<feature type="compositionally biased region" description="Pro residues" evidence="3">
    <location>
        <begin position="1098"/>
        <end position="1108"/>
    </location>
</feature>
<evidence type="ECO:0000256" key="3">
    <source>
        <dbReference type="SAM" id="MobiDB-lite"/>
    </source>
</evidence>
<accession>A0A6L2Q2J6</accession>
<feature type="region of interest" description="Disordered" evidence="3">
    <location>
        <begin position="1734"/>
        <end position="1775"/>
    </location>
</feature>
<feature type="compositionally biased region" description="Polar residues" evidence="3">
    <location>
        <begin position="840"/>
        <end position="849"/>
    </location>
</feature>
<reference evidence="6" key="1">
    <citation type="submission" date="2020-01" db="EMBL/GenBank/DDBJ databases">
        <title>Draft genome sequence of the Termite Coptotermes fromosanus.</title>
        <authorList>
            <person name="Itakura S."/>
            <person name="Yosikawa Y."/>
            <person name="Umezawa K."/>
        </authorList>
    </citation>
    <scope>NUCLEOTIDE SEQUENCE [LARGE SCALE GENOMIC DNA]</scope>
</reference>
<feature type="compositionally biased region" description="Polar residues" evidence="3">
    <location>
        <begin position="794"/>
        <end position="815"/>
    </location>
</feature>
<feature type="region of interest" description="Disordered" evidence="3">
    <location>
        <begin position="378"/>
        <end position="402"/>
    </location>
</feature>
<dbReference type="SUPFAM" id="SSF74924">
    <property type="entry name" value="Cap-Gly domain"/>
    <property type="match status" value="1"/>
</dbReference>